<evidence type="ECO:0000256" key="1">
    <source>
        <dbReference type="ARBA" id="ARBA00004496"/>
    </source>
</evidence>
<dbReference type="Gene3D" id="3.30.56.30">
    <property type="entry name" value="Signal recognition particle, SRP19-like subunit"/>
    <property type="match status" value="1"/>
</dbReference>
<dbReference type="Pfam" id="PF01922">
    <property type="entry name" value="SRP19"/>
    <property type="match status" value="1"/>
</dbReference>
<dbReference type="PANTHER" id="PTHR17453:SF0">
    <property type="entry name" value="SIGNAL RECOGNITION PARTICLE 19 KDA PROTEIN"/>
    <property type="match status" value="1"/>
</dbReference>
<evidence type="ECO:0000256" key="6">
    <source>
        <dbReference type="ARBA" id="ARBA00045518"/>
    </source>
</evidence>
<dbReference type="GO" id="GO:0005786">
    <property type="term" value="C:signal recognition particle, endoplasmic reticulum targeting"/>
    <property type="evidence" value="ECO:0007669"/>
    <property type="project" value="UniProtKB-KW"/>
</dbReference>
<dbReference type="Proteomes" id="UP000038045">
    <property type="component" value="Unplaced"/>
</dbReference>
<proteinExistence type="inferred from homology"/>
<accession>A0A0N4ZNG1</accession>
<evidence type="ECO:0000256" key="4">
    <source>
        <dbReference type="ARBA" id="ARBA00023135"/>
    </source>
</evidence>
<dbReference type="WBParaSite" id="PTRK_0001007500.1">
    <property type="protein sequence ID" value="PTRK_0001007500.1"/>
    <property type="gene ID" value="PTRK_0001007500"/>
</dbReference>
<keyword evidence="3" id="KW-0963">Cytoplasm</keyword>
<name>A0A0N4ZNG1_PARTI</name>
<dbReference type="InterPro" id="IPR036521">
    <property type="entry name" value="SRP19-like_sf"/>
</dbReference>
<evidence type="ECO:0000313" key="7">
    <source>
        <dbReference type="Proteomes" id="UP000038045"/>
    </source>
</evidence>
<evidence type="ECO:0000256" key="2">
    <source>
        <dbReference type="ARBA" id="ARBA00008910"/>
    </source>
</evidence>
<sequence>MDYSKRSYSDESKWICVYPIYLNSNKTVREGRILSKKQACENPTSKEIFEVLSDEGLNVKPEYNKMHPLDGERFIHQQGRVRVQLKKDDGSLFNPRFKSRKDIFIRAAEKIKNIEGRQIQTKIDPWQIVNASSNPAVNNKIKGKKK</sequence>
<dbReference type="AlphaFoldDB" id="A0A0N4ZNG1"/>
<evidence type="ECO:0000256" key="3">
    <source>
        <dbReference type="ARBA" id="ARBA00022490"/>
    </source>
</evidence>
<dbReference type="STRING" id="131310.A0A0N4ZNG1"/>
<reference evidence="8" key="1">
    <citation type="submission" date="2017-02" db="UniProtKB">
        <authorList>
            <consortium name="WormBaseParasite"/>
        </authorList>
    </citation>
    <scope>IDENTIFICATION</scope>
</reference>
<dbReference type="InterPro" id="IPR002778">
    <property type="entry name" value="Signal_recog_particle_SRP19"/>
</dbReference>
<keyword evidence="4" id="KW-0733">Signal recognition particle</keyword>
<dbReference type="PANTHER" id="PTHR17453">
    <property type="entry name" value="SIGNAL RECOGNITION PARTICLE 19 KD PROTEIN"/>
    <property type="match status" value="1"/>
</dbReference>
<keyword evidence="5" id="KW-0687">Ribonucleoprotein</keyword>
<keyword evidence="7" id="KW-1185">Reference proteome</keyword>
<evidence type="ECO:0000313" key="8">
    <source>
        <dbReference type="WBParaSite" id="PTRK_0001007500.1"/>
    </source>
</evidence>
<evidence type="ECO:0000256" key="5">
    <source>
        <dbReference type="ARBA" id="ARBA00023274"/>
    </source>
</evidence>
<organism evidence="7 8">
    <name type="scientific">Parastrongyloides trichosuri</name>
    <name type="common">Possum-specific nematode worm</name>
    <dbReference type="NCBI Taxonomy" id="131310"/>
    <lineage>
        <taxon>Eukaryota</taxon>
        <taxon>Metazoa</taxon>
        <taxon>Ecdysozoa</taxon>
        <taxon>Nematoda</taxon>
        <taxon>Chromadorea</taxon>
        <taxon>Rhabditida</taxon>
        <taxon>Tylenchina</taxon>
        <taxon>Panagrolaimomorpha</taxon>
        <taxon>Strongyloidoidea</taxon>
        <taxon>Strongyloididae</taxon>
        <taxon>Parastrongyloides</taxon>
    </lineage>
</organism>
<dbReference type="GO" id="GO:0008312">
    <property type="term" value="F:7S RNA binding"/>
    <property type="evidence" value="ECO:0007669"/>
    <property type="project" value="InterPro"/>
</dbReference>
<comment type="similarity">
    <text evidence="2">Belongs to the SRP19 family.</text>
</comment>
<protein>
    <submittedName>
        <fullName evidence="8">Signal recognition particle 19 kDa protein</fullName>
    </submittedName>
</protein>
<comment type="subcellular location">
    <subcellularLocation>
        <location evidence="1">Cytoplasm</location>
    </subcellularLocation>
</comment>
<dbReference type="SUPFAM" id="SSF69695">
    <property type="entry name" value="SRP19"/>
    <property type="match status" value="1"/>
</dbReference>
<comment type="function">
    <text evidence="6">Component of the signal recognition particle (SRP) complex, a ribonucleoprotein complex that mediates the cotranslational targeting of secretory and membrane proteins to the endoplasmic reticulum (ER). Binds directly to 7SL RNA. Mediates binding of SRP54 to the SRP complex.</text>
</comment>
<dbReference type="GO" id="GO:0006617">
    <property type="term" value="P:SRP-dependent cotranslational protein targeting to membrane, signal sequence recognition"/>
    <property type="evidence" value="ECO:0007669"/>
    <property type="project" value="TreeGrafter"/>
</dbReference>